<evidence type="ECO:0000313" key="4">
    <source>
        <dbReference type="Proteomes" id="UP001232992"/>
    </source>
</evidence>
<proteinExistence type="predicted"/>
<dbReference type="GO" id="GO:0032259">
    <property type="term" value="P:methylation"/>
    <property type="evidence" value="ECO:0007669"/>
    <property type="project" value="UniProtKB-KW"/>
</dbReference>
<evidence type="ECO:0000256" key="1">
    <source>
        <dbReference type="ARBA" id="ARBA00022603"/>
    </source>
</evidence>
<sequence>MDRKAVSNGDDCPHLRARLQDRIRRSPHQRITFAEYMEIVLYDAEFGYYSGSQREIGKFGDYFTSSSLGADFAQLLARQFVQMWEILDRPDPFWIIEMGAGTGQVAIDLLEELENNYAACFASLRYGIVEKAGGLRALQQERLSSWKDKGAPIEWYEWEQLPDIHGCLFSNELVDAFPVHQVVRSSEELQEVYVGLDNRDNFIEILAELSTQKLQEYFENLEINLLAPVYTEGYRTEVNLAALDWIKEVAFKLKRGYLVTIDYGYSARRYYQPTRYTGTLQCYIRHHRHDNPYVNIGYQDITARVDFTTLENEGKRWGLGLLGLTQQALFLMSLGLGDRLAQLSHSSLPITQLLQRRDALHQLIDPLGLGGFQVLVQGKGLTEDEKQQILQGLKQFG</sequence>
<dbReference type="PANTHER" id="PTHR12049:SF7">
    <property type="entry name" value="PROTEIN ARGININE METHYLTRANSFERASE NDUFAF7, MITOCHONDRIAL"/>
    <property type="match status" value="1"/>
</dbReference>
<dbReference type="Pfam" id="PF02636">
    <property type="entry name" value="Methyltransf_28"/>
    <property type="match status" value="1"/>
</dbReference>
<dbReference type="RefSeq" id="WP_283757462.1">
    <property type="nucleotide sequence ID" value="NZ_JAQOSQ010000004.1"/>
</dbReference>
<keyword evidence="1 3" id="KW-0489">Methyltransferase</keyword>
<reference evidence="3 4" key="1">
    <citation type="submission" date="2023-01" db="EMBL/GenBank/DDBJ databases">
        <title>Novel diversity within Roseofilum (Cyanobacteria; Desertifilaceae) from marine benthic mats with descriptions of four novel species.</title>
        <authorList>
            <person name="Wang Y."/>
            <person name="Berthold D.E."/>
            <person name="Hu J."/>
            <person name="Lefler F.W."/>
            <person name="Laughinghouse H.D. IV."/>
        </authorList>
    </citation>
    <scope>NUCLEOTIDE SEQUENCE [LARGE SCALE GENOMIC DNA]</scope>
    <source>
        <strain evidence="3 4">BLCC-M143</strain>
    </source>
</reference>
<keyword evidence="4" id="KW-1185">Reference proteome</keyword>
<name>A0ABT7BUP0_9CYAN</name>
<protein>
    <submittedName>
        <fullName evidence="3">Class I SAM-dependent methyltransferase</fullName>
    </submittedName>
</protein>
<dbReference type="Gene3D" id="3.40.50.12710">
    <property type="match status" value="1"/>
</dbReference>
<dbReference type="GO" id="GO:0008168">
    <property type="term" value="F:methyltransferase activity"/>
    <property type="evidence" value="ECO:0007669"/>
    <property type="project" value="UniProtKB-KW"/>
</dbReference>
<evidence type="ECO:0000313" key="3">
    <source>
        <dbReference type="EMBL" id="MDJ1182810.1"/>
    </source>
</evidence>
<evidence type="ECO:0000256" key="2">
    <source>
        <dbReference type="ARBA" id="ARBA00022679"/>
    </source>
</evidence>
<dbReference type="SUPFAM" id="SSF53335">
    <property type="entry name" value="S-adenosyl-L-methionine-dependent methyltransferases"/>
    <property type="match status" value="1"/>
</dbReference>
<gene>
    <name evidence="3" type="ORF">PMH09_06335</name>
</gene>
<organism evidence="3 4">
    <name type="scientific">Roseofilum casamattae BLCC-M143</name>
    <dbReference type="NCBI Taxonomy" id="3022442"/>
    <lineage>
        <taxon>Bacteria</taxon>
        <taxon>Bacillati</taxon>
        <taxon>Cyanobacteriota</taxon>
        <taxon>Cyanophyceae</taxon>
        <taxon>Desertifilales</taxon>
        <taxon>Desertifilaceae</taxon>
        <taxon>Roseofilum</taxon>
        <taxon>Roseofilum casamattae</taxon>
    </lineage>
</organism>
<keyword evidence="2" id="KW-0808">Transferase</keyword>
<dbReference type="Proteomes" id="UP001232992">
    <property type="component" value="Unassembled WGS sequence"/>
</dbReference>
<dbReference type="InterPro" id="IPR038375">
    <property type="entry name" value="NDUFAF7_sf"/>
</dbReference>
<accession>A0ABT7BUP0</accession>
<comment type="caution">
    <text evidence="3">The sequence shown here is derived from an EMBL/GenBank/DDBJ whole genome shotgun (WGS) entry which is preliminary data.</text>
</comment>
<dbReference type="PANTHER" id="PTHR12049">
    <property type="entry name" value="PROTEIN ARGININE METHYLTRANSFERASE NDUFAF7, MITOCHONDRIAL"/>
    <property type="match status" value="1"/>
</dbReference>
<dbReference type="InterPro" id="IPR003788">
    <property type="entry name" value="NDUFAF7"/>
</dbReference>
<dbReference type="InterPro" id="IPR029063">
    <property type="entry name" value="SAM-dependent_MTases_sf"/>
</dbReference>
<dbReference type="EMBL" id="JAQOSQ010000004">
    <property type="protein sequence ID" value="MDJ1182810.1"/>
    <property type="molecule type" value="Genomic_DNA"/>
</dbReference>